<dbReference type="Pfam" id="PF06199">
    <property type="entry name" value="Phage_tail_2"/>
    <property type="match status" value="1"/>
</dbReference>
<reference evidence="2 3" key="1">
    <citation type="submission" date="2018-08" db="EMBL/GenBank/DDBJ databases">
        <title>A genome reference for cultivated species of the human gut microbiota.</title>
        <authorList>
            <person name="Zou Y."/>
            <person name="Xue W."/>
            <person name="Luo G."/>
        </authorList>
    </citation>
    <scope>NUCLEOTIDE SEQUENCE [LARGE SCALE GENOMIC DNA]</scope>
    <source>
        <strain evidence="2 3">AF22-3AC</strain>
    </source>
</reference>
<gene>
    <name evidence="2" type="ORF">DWX97_24525</name>
    <name evidence="1" type="ORF">RO785_15745</name>
</gene>
<dbReference type="AlphaFoldDB" id="A0A412I4P8"/>
<sequence>MENENADYVHGSDLLVGILVEDVFNPLGHSKTCTITNTAETKDRAVKPTLEEKAKAAAAGKWKEKSVSGLSVSISSEGFVFYGDGMGYDKLLEMWESGNPVPVKYALRGEEDTKYRQGNFIITSLEEVSAADDDATYSISLENSGPVEVKVVTPKA</sequence>
<accession>A0A412I4P8</accession>
<dbReference type="Proteomes" id="UP001266995">
    <property type="component" value="Unassembled WGS sequence"/>
</dbReference>
<evidence type="ECO:0000313" key="3">
    <source>
        <dbReference type="Proteomes" id="UP000283341"/>
    </source>
</evidence>
<dbReference type="RefSeq" id="WP_007209852.1">
    <property type="nucleotide sequence ID" value="NZ_DAWEQE010000028.1"/>
</dbReference>
<dbReference type="Proteomes" id="UP000283341">
    <property type="component" value="Unassembled WGS sequence"/>
</dbReference>
<reference evidence="1" key="2">
    <citation type="submission" date="2023-08" db="EMBL/GenBank/DDBJ databases">
        <title>Reintroducing virulent viruses to syntetic microbiomes.</title>
        <authorList>
            <person name="Wilde J."/>
            <person name="Boyes R."/>
            <person name="Robinson A.V."/>
            <person name="Daisley B.A."/>
            <person name="Allen-Vercoe E."/>
        </authorList>
    </citation>
    <scope>NUCLEOTIDE SEQUENCE</scope>
    <source>
        <strain evidence="1">225I_12FAA</strain>
    </source>
</reference>
<organism evidence="2 3">
    <name type="scientific">Bacteroides cellulosilyticus</name>
    <dbReference type="NCBI Taxonomy" id="246787"/>
    <lineage>
        <taxon>Bacteria</taxon>
        <taxon>Pseudomonadati</taxon>
        <taxon>Bacteroidota</taxon>
        <taxon>Bacteroidia</taxon>
        <taxon>Bacteroidales</taxon>
        <taxon>Bacteroidaceae</taxon>
        <taxon>Bacteroides</taxon>
    </lineage>
</organism>
<dbReference type="EMBL" id="QRVJ01000039">
    <property type="protein sequence ID" value="RGS31784.1"/>
    <property type="molecule type" value="Genomic_DNA"/>
</dbReference>
<proteinExistence type="predicted"/>
<name>A0A412I4P8_9BACE</name>
<dbReference type="InterPro" id="IPR011855">
    <property type="entry name" value="Phgtail_TP901_1"/>
</dbReference>
<dbReference type="EMBL" id="JAVSNH010000001">
    <property type="protein sequence ID" value="MDT4512423.1"/>
    <property type="molecule type" value="Genomic_DNA"/>
</dbReference>
<comment type="caution">
    <text evidence="2">The sequence shown here is derived from an EMBL/GenBank/DDBJ whole genome shotgun (WGS) entry which is preliminary data.</text>
</comment>
<evidence type="ECO:0000313" key="2">
    <source>
        <dbReference type="EMBL" id="RGS31784.1"/>
    </source>
</evidence>
<evidence type="ECO:0000313" key="1">
    <source>
        <dbReference type="EMBL" id="MDT4512423.1"/>
    </source>
</evidence>
<protein>
    <submittedName>
        <fullName evidence="1">Phage tail tube protein</fullName>
    </submittedName>
</protein>